<protein>
    <recommendedName>
        <fullName evidence="3">Cilia- and flagella-associated protein 157</fullName>
    </recommendedName>
</protein>
<feature type="region of interest" description="Disordered" evidence="8">
    <location>
        <begin position="364"/>
        <end position="397"/>
    </location>
</feature>
<dbReference type="GO" id="GO:0008017">
    <property type="term" value="F:microtubule binding"/>
    <property type="evidence" value="ECO:0007669"/>
    <property type="project" value="TreeGrafter"/>
</dbReference>
<feature type="compositionally biased region" description="Low complexity" evidence="8">
    <location>
        <begin position="426"/>
        <end position="436"/>
    </location>
</feature>
<dbReference type="Proteomes" id="UP000265040">
    <property type="component" value="Chromosome 9"/>
</dbReference>
<keyword evidence="10" id="KW-1185">Reference proteome</keyword>
<dbReference type="GeneID" id="113151039"/>
<evidence type="ECO:0000256" key="6">
    <source>
        <dbReference type="ARBA" id="ARBA00023273"/>
    </source>
</evidence>
<comment type="similarity">
    <text evidence="2">Belongs to the CFAP157 family.</text>
</comment>
<evidence type="ECO:0000256" key="8">
    <source>
        <dbReference type="SAM" id="MobiDB-lite"/>
    </source>
</evidence>
<evidence type="ECO:0000256" key="7">
    <source>
        <dbReference type="SAM" id="Coils"/>
    </source>
</evidence>
<keyword evidence="5" id="KW-0969">Cilium</keyword>
<evidence type="ECO:0000256" key="2">
    <source>
        <dbReference type="ARBA" id="ARBA00010841"/>
    </source>
</evidence>
<dbReference type="GeneTree" id="ENSGT00770000121806"/>
<dbReference type="FunCoup" id="A0A7N6AS24">
    <property type="interactions" value="539"/>
</dbReference>
<feature type="region of interest" description="Disordered" evidence="8">
    <location>
        <begin position="413"/>
        <end position="445"/>
    </location>
</feature>
<accession>A0A7N6AS24</accession>
<reference evidence="9" key="3">
    <citation type="submission" date="2025-09" db="UniProtKB">
        <authorList>
            <consortium name="Ensembl"/>
        </authorList>
    </citation>
    <scope>IDENTIFICATION</scope>
</reference>
<dbReference type="InterPro" id="IPR038844">
    <property type="entry name" value="CFAP157"/>
</dbReference>
<sequence length="445" mass="51889">MEDIQGSEDREKSLYLTQIRYLDEQLERCQLKCDKLQKQNKDLVSLYRALEQEKNDITEYLKYSEAAKEKEGDELVVKLEKLQQAAERDREALELQHSQEQQELQEQRDKLDSVVTGQGEVLKEQEEQTQQLTELLQQWPAVELLEKQLVCLHDQHEAAFQSLKMEALLERTKLMEERRSTVDASIKKKIWKIVQEERAQHSEQLKKLQTLLKKNMKLWEQKKEMLDTKWSLCHMMDQMRDSIHRFNQEASNCKEEMEQLRMKLDQMKEELEDCSFTDKCLQQEEQTQRLLLTSASDESNQKTAEVAQFRAELQMETGRRKKLEDDVQKAVRILRHILKDSENLSEKEMLNLLEILESTVPQGIDSAPQGSLEKSSEGQKPGTTVLKPDRAETHNLATDPMFLMARYRPGDLGLVPRPAWKQKPALSSSQQESLQLKVCSSSSDA</sequence>
<comment type="subcellular location">
    <subcellularLocation>
        <location evidence="1">Cell projection</location>
        <location evidence="1">Cilium</location>
    </subcellularLocation>
</comment>
<dbReference type="InParanoid" id="A0A7N6AS24"/>
<keyword evidence="6" id="KW-0966">Cell projection</keyword>
<dbReference type="AlphaFoldDB" id="A0A7N6AS24"/>
<keyword evidence="4 7" id="KW-0175">Coiled coil</keyword>
<reference evidence="9" key="2">
    <citation type="submission" date="2025-08" db="UniProtKB">
        <authorList>
            <consortium name="Ensembl"/>
        </authorList>
    </citation>
    <scope>IDENTIFICATION</scope>
</reference>
<dbReference type="RefSeq" id="XP_026199630.1">
    <property type="nucleotide sequence ID" value="XM_026343845.1"/>
</dbReference>
<evidence type="ECO:0000256" key="4">
    <source>
        <dbReference type="ARBA" id="ARBA00023054"/>
    </source>
</evidence>
<dbReference type="PANTHER" id="PTHR31954">
    <property type="entry name" value="CILIA- AND FLAGELLA-ASSOCIATED PROTEIN 157"/>
    <property type="match status" value="1"/>
</dbReference>
<evidence type="ECO:0000313" key="10">
    <source>
        <dbReference type="Proteomes" id="UP000265040"/>
    </source>
</evidence>
<evidence type="ECO:0000256" key="5">
    <source>
        <dbReference type="ARBA" id="ARBA00023069"/>
    </source>
</evidence>
<name>A0A7N6AS24_ANATE</name>
<dbReference type="GO" id="GO:0036064">
    <property type="term" value="C:ciliary basal body"/>
    <property type="evidence" value="ECO:0007669"/>
    <property type="project" value="TreeGrafter"/>
</dbReference>
<dbReference type="OrthoDB" id="8953045at2759"/>
<evidence type="ECO:0000313" key="9">
    <source>
        <dbReference type="Ensembl" id="ENSATEP00000052064.1"/>
    </source>
</evidence>
<evidence type="ECO:0000256" key="1">
    <source>
        <dbReference type="ARBA" id="ARBA00004138"/>
    </source>
</evidence>
<feature type="coiled-coil region" evidence="7">
    <location>
        <begin position="236"/>
        <end position="277"/>
    </location>
</feature>
<reference evidence="9" key="1">
    <citation type="submission" date="2021-04" db="EMBL/GenBank/DDBJ databases">
        <authorList>
            <consortium name="Wellcome Sanger Institute Data Sharing"/>
        </authorList>
    </citation>
    <scope>NUCLEOTIDE SEQUENCE [LARGE SCALE GENOMIC DNA]</scope>
</reference>
<feature type="region of interest" description="Disordered" evidence="8">
    <location>
        <begin position="90"/>
        <end position="109"/>
    </location>
</feature>
<proteinExistence type="inferred from homology"/>
<feature type="compositionally biased region" description="Low complexity" evidence="8">
    <location>
        <begin position="95"/>
        <end position="104"/>
    </location>
</feature>
<dbReference type="PANTHER" id="PTHR31954:SF1">
    <property type="entry name" value="CILIA- AND FLAGELLA-ASSOCIATED PROTEIN 157"/>
    <property type="match status" value="1"/>
</dbReference>
<organism evidence="9 10">
    <name type="scientific">Anabas testudineus</name>
    <name type="common">Climbing perch</name>
    <name type="synonym">Anthias testudineus</name>
    <dbReference type="NCBI Taxonomy" id="64144"/>
    <lineage>
        <taxon>Eukaryota</taxon>
        <taxon>Metazoa</taxon>
        <taxon>Chordata</taxon>
        <taxon>Craniata</taxon>
        <taxon>Vertebrata</taxon>
        <taxon>Euteleostomi</taxon>
        <taxon>Actinopterygii</taxon>
        <taxon>Neopterygii</taxon>
        <taxon>Teleostei</taxon>
        <taxon>Neoteleostei</taxon>
        <taxon>Acanthomorphata</taxon>
        <taxon>Anabantaria</taxon>
        <taxon>Anabantiformes</taxon>
        <taxon>Anabantoidei</taxon>
        <taxon>Anabantidae</taxon>
        <taxon>Anabas</taxon>
    </lineage>
</organism>
<evidence type="ECO:0000256" key="3">
    <source>
        <dbReference type="ARBA" id="ARBA00014087"/>
    </source>
</evidence>
<dbReference type="Ensembl" id="ENSATET00000055135.2">
    <property type="protein sequence ID" value="ENSATEP00000052064.1"/>
    <property type="gene ID" value="ENSATEG00000029136.2"/>
</dbReference>